<organism evidence="1">
    <name type="scientific">Myoviridae sp. ctino4</name>
    <dbReference type="NCBI Taxonomy" id="2826686"/>
    <lineage>
        <taxon>Viruses</taxon>
        <taxon>Duplodnaviria</taxon>
        <taxon>Heunggongvirae</taxon>
        <taxon>Uroviricota</taxon>
        <taxon>Caudoviricetes</taxon>
    </lineage>
</organism>
<sequence>MALKKKIIQEDGVITEYHRILYVSNTVNSHCSVAVISLASEEIRNKQLAGEIQQPYQKIVTYETEKFSDLSIKEAYEYLKTLLEFEGAEDVFEDKDNSV</sequence>
<name>A0A8S5MU57_9CAUD</name>
<proteinExistence type="predicted"/>
<reference evidence="1" key="1">
    <citation type="journal article" date="2021" name="Proc. Natl. Acad. Sci. U.S.A.">
        <title>A Catalog of Tens of Thousands of Viruses from Human Metagenomes Reveals Hidden Associations with Chronic Diseases.</title>
        <authorList>
            <person name="Tisza M.J."/>
            <person name="Buck C.B."/>
        </authorList>
    </citation>
    <scope>NUCLEOTIDE SEQUENCE</scope>
    <source>
        <strain evidence="1">Ctino4</strain>
    </source>
</reference>
<evidence type="ECO:0000313" key="1">
    <source>
        <dbReference type="EMBL" id="DAD85615.1"/>
    </source>
</evidence>
<accession>A0A8S5MU57</accession>
<dbReference type="EMBL" id="BK014985">
    <property type="protein sequence ID" value="DAD85615.1"/>
    <property type="molecule type" value="Genomic_DNA"/>
</dbReference>
<protein>
    <submittedName>
        <fullName evidence="1">Uncharacterized protein</fullName>
    </submittedName>
</protein>